<dbReference type="SUPFAM" id="SSF81321">
    <property type="entry name" value="Family A G protein-coupled receptor-like"/>
    <property type="match status" value="1"/>
</dbReference>
<dbReference type="InterPro" id="IPR019428">
    <property type="entry name" value="7TM_GPCR_serpentine_rcpt_Str"/>
</dbReference>
<organism evidence="2 3">
    <name type="scientific">Pristionchus entomophagus</name>
    <dbReference type="NCBI Taxonomy" id="358040"/>
    <lineage>
        <taxon>Eukaryota</taxon>
        <taxon>Metazoa</taxon>
        <taxon>Ecdysozoa</taxon>
        <taxon>Nematoda</taxon>
        <taxon>Chromadorea</taxon>
        <taxon>Rhabditida</taxon>
        <taxon>Rhabditina</taxon>
        <taxon>Diplogasteromorpha</taxon>
        <taxon>Diplogasteroidea</taxon>
        <taxon>Neodiplogasteridae</taxon>
        <taxon>Pristionchus</taxon>
    </lineage>
</organism>
<dbReference type="PANTHER" id="PTHR45907:SF16">
    <property type="entry name" value="SERPENTINE RECEPTOR, CLASS J"/>
    <property type="match status" value="1"/>
</dbReference>
<sequence>VLGFFLNTMLIFLIARCSKPHLGNYRQLLIIFACNDMFMVALHVIDSASTDTIFLAIFMFCIRLTSLQYVMLMSCTYFTVPFTLMNVNFLHRFLAVRRFFACFASATNNSVGKSLLRNMLPAESGISIGDGWIVLHYWVKKGRLHVLGLVTWLVVSAIISGNFIAASVMCALTVHRLKCAKTFSPGYKVHQFKLLRALFVQSVIPIFFVYLPFGVSACLPFVVAEREARLDHYYTVISSFPALDAVAIIVLMKDYRNGLVSIFRKKHGK</sequence>
<dbReference type="EMBL" id="BTSX01000004">
    <property type="protein sequence ID" value="GMS92134.1"/>
    <property type="molecule type" value="Genomic_DNA"/>
</dbReference>
<feature type="non-terminal residue" evidence="2">
    <location>
        <position position="269"/>
    </location>
</feature>
<evidence type="ECO:0008006" key="4">
    <source>
        <dbReference type="Google" id="ProtNLM"/>
    </source>
</evidence>
<feature type="non-terminal residue" evidence="2">
    <location>
        <position position="1"/>
    </location>
</feature>
<reference evidence="2" key="1">
    <citation type="submission" date="2023-10" db="EMBL/GenBank/DDBJ databases">
        <title>Genome assembly of Pristionchus species.</title>
        <authorList>
            <person name="Yoshida K."/>
            <person name="Sommer R.J."/>
        </authorList>
    </citation>
    <scope>NUCLEOTIDE SEQUENCE</scope>
    <source>
        <strain evidence="2">RS0144</strain>
    </source>
</reference>
<proteinExistence type="predicted"/>
<dbReference type="AlphaFoldDB" id="A0AAV5T9Y9"/>
<gene>
    <name evidence="2" type="ORF">PENTCL1PPCAC_14309</name>
</gene>
<keyword evidence="3" id="KW-1185">Reference proteome</keyword>
<comment type="caution">
    <text evidence="2">The sequence shown here is derived from an EMBL/GenBank/DDBJ whole genome shotgun (WGS) entry which is preliminary data.</text>
</comment>
<evidence type="ECO:0000256" key="1">
    <source>
        <dbReference type="SAM" id="Phobius"/>
    </source>
</evidence>
<feature type="transmembrane region" description="Helical" evidence="1">
    <location>
        <begin position="52"/>
        <end position="80"/>
    </location>
</feature>
<dbReference type="Pfam" id="PF10326">
    <property type="entry name" value="7TM_GPCR_Str"/>
    <property type="match status" value="2"/>
</dbReference>
<keyword evidence="1" id="KW-1133">Transmembrane helix</keyword>
<keyword evidence="1" id="KW-0472">Membrane</keyword>
<evidence type="ECO:0000313" key="3">
    <source>
        <dbReference type="Proteomes" id="UP001432027"/>
    </source>
</evidence>
<dbReference type="InterPro" id="IPR019423">
    <property type="entry name" value="7TM_GPCR_serpentine_rcpt_Srj"/>
</dbReference>
<protein>
    <recommendedName>
        <fullName evidence="4">G protein-coupled receptor</fullName>
    </recommendedName>
</protein>
<accession>A0AAV5T9Y9</accession>
<dbReference type="PANTHER" id="PTHR45907">
    <property type="entry name" value="SERPENTINE RECEPTOR, CLASS J"/>
    <property type="match status" value="1"/>
</dbReference>
<feature type="transmembrane region" description="Helical" evidence="1">
    <location>
        <begin position="149"/>
        <end position="174"/>
    </location>
</feature>
<keyword evidence="1" id="KW-0812">Transmembrane</keyword>
<name>A0AAV5T9Y9_9BILA</name>
<feature type="transmembrane region" description="Helical" evidence="1">
    <location>
        <begin position="194"/>
        <end position="213"/>
    </location>
</feature>
<dbReference type="Proteomes" id="UP001432027">
    <property type="component" value="Unassembled WGS sequence"/>
</dbReference>
<evidence type="ECO:0000313" key="2">
    <source>
        <dbReference type="EMBL" id="GMS92134.1"/>
    </source>
</evidence>